<dbReference type="AlphaFoldDB" id="A0A4D7QJM5"/>
<keyword evidence="3" id="KW-0732">Signal</keyword>
<protein>
    <submittedName>
        <fullName evidence="5">Peptide ABC transporter</fullName>
    </submittedName>
</protein>
<dbReference type="PIRSF" id="PIRSF002741">
    <property type="entry name" value="MppA"/>
    <property type="match status" value="1"/>
</dbReference>
<dbReference type="KEGG" id="paqt:E8L99_19920"/>
<dbReference type="GO" id="GO:0030288">
    <property type="term" value="C:outer membrane-bounded periplasmic space"/>
    <property type="evidence" value="ECO:0007669"/>
    <property type="project" value="UniProtKB-ARBA"/>
</dbReference>
<dbReference type="EMBL" id="CP039865">
    <property type="protein sequence ID" value="QCK87860.1"/>
    <property type="molecule type" value="Genomic_DNA"/>
</dbReference>
<dbReference type="InterPro" id="IPR030678">
    <property type="entry name" value="Peptide/Ni-bd"/>
</dbReference>
<dbReference type="Gene3D" id="3.40.190.10">
    <property type="entry name" value="Periplasmic binding protein-like II"/>
    <property type="match status" value="1"/>
</dbReference>
<evidence type="ECO:0000313" key="6">
    <source>
        <dbReference type="Proteomes" id="UP000298588"/>
    </source>
</evidence>
<dbReference type="InterPro" id="IPR039424">
    <property type="entry name" value="SBP_5"/>
</dbReference>
<reference evidence="5 6" key="1">
    <citation type="submission" date="2019-04" db="EMBL/GenBank/DDBJ databases">
        <title>Phreatobacter aquaticus sp. nov.</title>
        <authorList>
            <person name="Choi A."/>
            <person name="Baek K."/>
        </authorList>
    </citation>
    <scope>NUCLEOTIDE SEQUENCE [LARGE SCALE GENOMIC DNA]</scope>
    <source>
        <strain evidence="5 6">NMCR1094</strain>
    </source>
</reference>
<keyword evidence="6" id="KW-1185">Reference proteome</keyword>
<proteinExistence type="inferred from homology"/>
<dbReference type="GO" id="GO:0015833">
    <property type="term" value="P:peptide transport"/>
    <property type="evidence" value="ECO:0007669"/>
    <property type="project" value="TreeGrafter"/>
</dbReference>
<evidence type="ECO:0000313" key="5">
    <source>
        <dbReference type="EMBL" id="QCK87860.1"/>
    </source>
</evidence>
<gene>
    <name evidence="5" type="ORF">E8L99_19920</name>
</gene>
<comment type="similarity">
    <text evidence="2">Belongs to the bacterial solute-binding protein 5 family.</text>
</comment>
<comment type="subcellular location">
    <subcellularLocation>
        <location evidence="1">Periplasm</location>
    </subcellularLocation>
</comment>
<accession>A0A4D7QJM5</accession>
<dbReference type="OrthoDB" id="9803988at2"/>
<dbReference type="PANTHER" id="PTHR30290">
    <property type="entry name" value="PERIPLASMIC BINDING COMPONENT OF ABC TRANSPORTER"/>
    <property type="match status" value="1"/>
</dbReference>
<organism evidence="5 6">
    <name type="scientific">Phreatobacter aquaticus</name>
    <dbReference type="NCBI Taxonomy" id="2570229"/>
    <lineage>
        <taxon>Bacteria</taxon>
        <taxon>Pseudomonadati</taxon>
        <taxon>Pseudomonadota</taxon>
        <taxon>Alphaproteobacteria</taxon>
        <taxon>Hyphomicrobiales</taxon>
        <taxon>Phreatobacteraceae</taxon>
        <taxon>Phreatobacter</taxon>
    </lineage>
</organism>
<evidence type="ECO:0000256" key="2">
    <source>
        <dbReference type="ARBA" id="ARBA00005695"/>
    </source>
</evidence>
<evidence type="ECO:0000259" key="4">
    <source>
        <dbReference type="Pfam" id="PF00496"/>
    </source>
</evidence>
<sequence length="517" mass="55980">MSLASGNLDSFALNRRNLLLTAGTALLTPSQVFAQAARKGGTLKIAAPHNPSTLDPMTGRSGPDHAYLYALFDSLIEWDFVSLTPKPGLAESWAYPDPKTLVLKLRSGVKFHDGSALDAAAVKQNLEWGLTDQRSAVKVDLASIASIEVRGPLEVALLLKVADTSLPLTLSDRAGMMRSPKAVAEKGQGHDRSPVGSGAYKFVSWADNDRVVLVRNADYWKQGEPGPDGIELKIISEPQTALRSVIAGENDFTYYVPPQQKVVAERARNIVTNVGPSLQVGMLYFNYGRGPLTDLRVRQAVNHAVDRATYIRATAAGLGEVADMALPKAHWAYAPELAGHYKHDPEKAKALLKEAGHPDGIELHLIAWNDQVSRQRTEVLLEMFRKANIRIKLSTGSGVDTAGQFFGKQEGDMHLSFWTGRPDPSLTYGLMFAEGSFFNAGRGATPGLADALAEAKAGATIEARKASFVKVQRIVTEAALYCPIMFDVQLVVHAQKVNGYRPNLIGKPKFEGVSLSA</sequence>
<dbReference type="Pfam" id="PF00496">
    <property type="entry name" value="SBP_bac_5"/>
    <property type="match status" value="1"/>
</dbReference>
<dbReference type="InterPro" id="IPR000914">
    <property type="entry name" value="SBP_5_dom"/>
</dbReference>
<dbReference type="Gene3D" id="3.90.76.10">
    <property type="entry name" value="Dipeptide-binding Protein, Domain 1"/>
    <property type="match status" value="1"/>
</dbReference>
<dbReference type="GO" id="GO:1904680">
    <property type="term" value="F:peptide transmembrane transporter activity"/>
    <property type="evidence" value="ECO:0007669"/>
    <property type="project" value="TreeGrafter"/>
</dbReference>
<name>A0A4D7QJM5_9HYPH</name>
<dbReference type="RefSeq" id="WP_137101188.1">
    <property type="nucleotide sequence ID" value="NZ_CP039865.1"/>
</dbReference>
<dbReference type="GO" id="GO:0043190">
    <property type="term" value="C:ATP-binding cassette (ABC) transporter complex"/>
    <property type="evidence" value="ECO:0007669"/>
    <property type="project" value="InterPro"/>
</dbReference>
<dbReference type="PANTHER" id="PTHR30290:SF38">
    <property type="entry name" value="D,D-DIPEPTIDE-BINDING PERIPLASMIC PROTEIN DDPA-RELATED"/>
    <property type="match status" value="1"/>
</dbReference>
<dbReference type="SUPFAM" id="SSF53850">
    <property type="entry name" value="Periplasmic binding protein-like II"/>
    <property type="match status" value="1"/>
</dbReference>
<dbReference type="Gene3D" id="3.10.105.10">
    <property type="entry name" value="Dipeptide-binding Protein, Domain 3"/>
    <property type="match status" value="1"/>
</dbReference>
<dbReference type="Proteomes" id="UP000298588">
    <property type="component" value="Chromosome"/>
</dbReference>
<evidence type="ECO:0000256" key="3">
    <source>
        <dbReference type="ARBA" id="ARBA00022729"/>
    </source>
</evidence>
<evidence type="ECO:0000256" key="1">
    <source>
        <dbReference type="ARBA" id="ARBA00004418"/>
    </source>
</evidence>
<feature type="domain" description="Solute-binding protein family 5" evidence="4">
    <location>
        <begin position="84"/>
        <end position="432"/>
    </location>
</feature>